<dbReference type="InterPro" id="IPR052945">
    <property type="entry name" value="Mitotic_Regulator"/>
</dbReference>
<proteinExistence type="predicted"/>
<gene>
    <name evidence="2" type="ORF">WJT86_11965</name>
</gene>
<dbReference type="InterPro" id="IPR006597">
    <property type="entry name" value="Sel1-like"/>
</dbReference>
<feature type="chain" id="PRO_5045926419" evidence="1">
    <location>
        <begin position="20"/>
        <end position="291"/>
    </location>
</feature>
<evidence type="ECO:0000313" key="3">
    <source>
        <dbReference type="Proteomes" id="UP001418637"/>
    </source>
</evidence>
<dbReference type="Pfam" id="PF08238">
    <property type="entry name" value="Sel1"/>
    <property type="match status" value="5"/>
</dbReference>
<dbReference type="Gene3D" id="1.25.40.10">
    <property type="entry name" value="Tetratricopeptide repeat domain"/>
    <property type="match status" value="1"/>
</dbReference>
<dbReference type="SMART" id="SM00671">
    <property type="entry name" value="SEL1"/>
    <property type="match status" value="5"/>
</dbReference>
<dbReference type="SUPFAM" id="SSF81901">
    <property type="entry name" value="HCP-like"/>
    <property type="match status" value="1"/>
</dbReference>
<accession>A0ABV0BLZ7</accession>
<dbReference type="PROSITE" id="PS51257">
    <property type="entry name" value="PROKAR_LIPOPROTEIN"/>
    <property type="match status" value="1"/>
</dbReference>
<dbReference type="PANTHER" id="PTHR43628:SF1">
    <property type="entry name" value="CHITIN SYNTHASE REGULATORY FACTOR 2-RELATED"/>
    <property type="match status" value="1"/>
</dbReference>
<dbReference type="PANTHER" id="PTHR43628">
    <property type="entry name" value="ACTIVATOR OF C KINASE PROTEIN 1-RELATED"/>
    <property type="match status" value="1"/>
</dbReference>
<name>A0ABV0BLZ7_9HYPH</name>
<evidence type="ECO:0000256" key="1">
    <source>
        <dbReference type="SAM" id="SignalP"/>
    </source>
</evidence>
<keyword evidence="3" id="KW-1185">Reference proteome</keyword>
<dbReference type="EMBL" id="JBBYXI010000009">
    <property type="protein sequence ID" value="MEN3931770.1"/>
    <property type="molecule type" value="Genomic_DNA"/>
</dbReference>
<dbReference type="InterPro" id="IPR011990">
    <property type="entry name" value="TPR-like_helical_dom_sf"/>
</dbReference>
<protein>
    <submittedName>
        <fullName evidence="2">Tetratricopeptide repeat protein</fullName>
    </submittedName>
</protein>
<dbReference type="Proteomes" id="UP001418637">
    <property type="component" value="Unassembled WGS sequence"/>
</dbReference>
<comment type="caution">
    <text evidence="2">The sequence shown here is derived from an EMBL/GenBank/DDBJ whole genome shotgun (WGS) entry which is preliminary data.</text>
</comment>
<evidence type="ECO:0000313" key="2">
    <source>
        <dbReference type="EMBL" id="MEN3931770.1"/>
    </source>
</evidence>
<organism evidence="2 3">
    <name type="scientific">Hohaiivirga grylli</name>
    <dbReference type="NCBI Taxonomy" id="3133970"/>
    <lineage>
        <taxon>Bacteria</taxon>
        <taxon>Pseudomonadati</taxon>
        <taxon>Pseudomonadota</taxon>
        <taxon>Alphaproteobacteria</taxon>
        <taxon>Hyphomicrobiales</taxon>
        <taxon>Methylobacteriaceae</taxon>
        <taxon>Hohaiivirga</taxon>
    </lineage>
</organism>
<dbReference type="RefSeq" id="WP_346337817.1">
    <property type="nucleotide sequence ID" value="NZ_JBBYXI010000009.1"/>
</dbReference>
<keyword evidence="1" id="KW-0732">Signal</keyword>
<reference evidence="2 3" key="1">
    <citation type="submission" date="2024-04" db="EMBL/GenBank/DDBJ databases">
        <title>A novel species isolated from cricket.</title>
        <authorList>
            <person name="Wang H.-C."/>
        </authorList>
    </citation>
    <scope>NUCLEOTIDE SEQUENCE [LARGE SCALE GENOMIC DNA]</scope>
    <source>
        <strain evidence="2 3">WL0021</strain>
    </source>
</reference>
<sequence length="291" mass="30968">MLLKSLKTLAFGVAISSCAAGLALAQKNEATAPQKPQIQTNAKSAETALKDGITALDAKDYGKAVQEFNAAFLSGQPDGGFYLGRMVELGVGMQADMDKARVLYLAAAEKGSAKAINRVGLMHFRGEGVLQDYKTAASMICKAADLGDRDAAYNCAGLYLEGKGVTKDTTKAVSYYEKSANAGHIGALNSLGFLYTNGNDTVKQDFAKAKNYFEKAAAQGNPVGLFEMARMYENGQSVSKDLVKAHVYYNLAAARQLPSAPAALERISAQLSATDLEKAQTEAKNWKPVLQ</sequence>
<feature type="signal peptide" evidence="1">
    <location>
        <begin position="1"/>
        <end position="19"/>
    </location>
</feature>